<evidence type="ECO:0000313" key="3">
    <source>
        <dbReference type="Proteomes" id="UP001458415"/>
    </source>
</evidence>
<reference evidence="2 3" key="1">
    <citation type="submission" date="2024-06" db="EMBL/GenBank/DDBJ databases">
        <title>The Natural Products Discovery Center: Release of the First 8490 Sequenced Strains for Exploring Actinobacteria Biosynthetic Diversity.</title>
        <authorList>
            <person name="Kalkreuter E."/>
            <person name="Kautsar S.A."/>
            <person name="Yang D."/>
            <person name="Bader C.D."/>
            <person name="Teijaro C.N."/>
            <person name="Fluegel L."/>
            <person name="Davis C.M."/>
            <person name="Simpson J.R."/>
            <person name="Lauterbach L."/>
            <person name="Steele A.D."/>
            <person name="Gui C."/>
            <person name="Meng S."/>
            <person name="Li G."/>
            <person name="Viehrig K."/>
            <person name="Ye F."/>
            <person name="Su P."/>
            <person name="Kiefer A.F."/>
            <person name="Nichols A."/>
            <person name="Cepeda A.J."/>
            <person name="Yan W."/>
            <person name="Fan B."/>
            <person name="Jiang Y."/>
            <person name="Adhikari A."/>
            <person name="Zheng C.-J."/>
            <person name="Schuster L."/>
            <person name="Cowan T.M."/>
            <person name="Smanski M.J."/>
            <person name="Chevrette M.G."/>
            <person name="De Carvalho L.P.S."/>
            <person name="Shen B."/>
        </authorList>
    </citation>
    <scope>NUCLEOTIDE SEQUENCE [LARGE SCALE GENOMIC DNA]</scope>
    <source>
        <strain evidence="2 3">NPDC000634</strain>
    </source>
</reference>
<feature type="non-terminal residue" evidence="2">
    <location>
        <position position="1"/>
    </location>
</feature>
<evidence type="ECO:0000313" key="2">
    <source>
        <dbReference type="EMBL" id="MER6982365.1"/>
    </source>
</evidence>
<proteinExistence type="predicted"/>
<dbReference type="Proteomes" id="UP001458415">
    <property type="component" value="Unassembled WGS sequence"/>
</dbReference>
<protein>
    <recommendedName>
        <fullName evidence="4">AAA family ATPase</fullName>
    </recommendedName>
</protein>
<gene>
    <name evidence="2" type="ORF">ABT317_36710</name>
</gene>
<name>A0ABV1WDU9_9ACTN</name>
<feature type="region of interest" description="Disordered" evidence="1">
    <location>
        <begin position="232"/>
        <end position="269"/>
    </location>
</feature>
<evidence type="ECO:0000256" key="1">
    <source>
        <dbReference type="SAM" id="MobiDB-lite"/>
    </source>
</evidence>
<organism evidence="2 3">
    <name type="scientific">Streptomyces carpinensis</name>
    <dbReference type="NCBI Taxonomy" id="66369"/>
    <lineage>
        <taxon>Bacteria</taxon>
        <taxon>Bacillati</taxon>
        <taxon>Actinomycetota</taxon>
        <taxon>Actinomycetes</taxon>
        <taxon>Kitasatosporales</taxon>
        <taxon>Streptomycetaceae</taxon>
        <taxon>Streptomyces</taxon>
    </lineage>
</organism>
<keyword evidence="3" id="KW-1185">Reference proteome</keyword>
<accession>A0ABV1WDU9</accession>
<evidence type="ECO:0008006" key="4">
    <source>
        <dbReference type="Google" id="ProtNLM"/>
    </source>
</evidence>
<comment type="caution">
    <text evidence="2">The sequence shown here is derived from an EMBL/GenBank/DDBJ whole genome shotgun (WGS) entry which is preliminary data.</text>
</comment>
<sequence length="357" mass="40246">GPSQRSHRNMLIFLAPDKKRLDELMEAAREYLGWRKVLGRADELDLNPSQRRQAESRIKAADEKVHLRVAETYHWAIVPEQREDGARPVQWEAIKVETGKPDLAVRTAERLKREALLWLQQAPALLHQKLTGPLASLWERDGHISVGQLWELHTRYPYMNRLRDRSVLDRGVEDVLHMIGWESEGFALAVGYDQATSRYEGLVLPDGDARFGQITDSTLLVRPNIAIQQRQADKATAAVPAQRTSEDGDAPTDTAAAETTSGLGVHIPAQTGEKQTRQLVIRNTRFYARAVLTPEQYSKNASKYAIEILPHLDLVGSEVEITVEIQAKRPEGFPDDKARILTENANTLKLQAEFESE</sequence>
<feature type="compositionally biased region" description="Low complexity" evidence="1">
    <location>
        <begin position="251"/>
        <end position="260"/>
    </location>
</feature>
<dbReference type="EMBL" id="JBEPCU010001011">
    <property type="protein sequence ID" value="MER6982365.1"/>
    <property type="molecule type" value="Genomic_DNA"/>
</dbReference>